<evidence type="ECO:0000256" key="6">
    <source>
        <dbReference type="ARBA" id="ARBA00023211"/>
    </source>
</evidence>
<evidence type="ECO:0000256" key="5">
    <source>
        <dbReference type="ARBA" id="ARBA00022842"/>
    </source>
</evidence>
<evidence type="ECO:0000313" key="9">
    <source>
        <dbReference type="RefSeq" id="XP_033171627.1"/>
    </source>
</evidence>
<evidence type="ECO:0000313" key="8">
    <source>
        <dbReference type="Proteomes" id="UP000515162"/>
    </source>
</evidence>
<dbReference type="PANTHER" id="PTHR12992:SF11">
    <property type="entry name" value="MITOCHONDRIAL COENZYME A DIPHOSPHATASE NUDT8"/>
    <property type="match status" value="1"/>
</dbReference>
<feature type="domain" description="Nudix hydrolase" evidence="7">
    <location>
        <begin position="81"/>
        <end position="222"/>
    </location>
</feature>
<dbReference type="PANTHER" id="PTHR12992">
    <property type="entry name" value="NUDIX HYDROLASE"/>
    <property type="match status" value="1"/>
</dbReference>
<evidence type="ECO:0000256" key="3">
    <source>
        <dbReference type="ARBA" id="ARBA00022723"/>
    </source>
</evidence>
<keyword evidence="6" id="KW-0464">Manganese</keyword>
<dbReference type="AlphaFoldDB" id="A0A6P8KZV1"/>
<evidence type="ECO:0000256" key="1">
    <source>
        <dbReference type="ARBA" id="ARBA00001936"/>
    </source>
</evidence>
<dbReference type="GO" id="GO:0010945">
    <property type="term" value="F:coenzyme A diphosphatase activity"/>
    <property type="evidence" value="ECO:0007669"/>
    <property type="project" value="InterPro"/>
</dbReference>
<comment type="cofactor">
    <cofactor evidence="1">
        <name>Mn(2+)</name>
        <dbReference type="ChEBI" id="CHEBI:29035"/>
    </cofactor>
</comment>
<comment type="cofactor">
    <cofactor evidence="2">
        <name>Mg(2+)</name>
        <dbReference type="ChEBI" id="CHEBI:18420"/>
    </cofactor>
</comment>
<accession>A0A6P8KZV1</accession>
<reference evidence="9" key="1">
    <citation type="submission" date="2025-08" db="UniProtKB">
        <authorList>
            <consortium name="RefSeq"/>
        </authorList>
    </citation>
    <scope>IDENTIFICATION</scope>
    <source>
        <strain evidence="9">Mau12</strain>
        <tissue evidence="9">Whole Body</tissue>
    </source>
</reference>
<sequence>MSLIAQASRTAPQLLLHLNRHLVTSCSSAASATSSKPPDFDQSITADQLLGPESQRRCMEKMRSLPAFPRPKALTPSRREKQTSAVLIALCQERGTNEISLLYTRRSRHLRSHSFQISFPGGRRDDHDTSYVDCALRETEEEIGLPRHRIQVWGEAKQLQLPRTSSIVPVVGVVPDFSLSELRLNWEEVEEAFSVPLQSLMLPKATRHTQFRSGYSGPVFVVDHYRIWGITGYLTHLFLHCLLPPSLLPDCLKTNIKFIRPFKLPPKMPHHREHSAADPSMRT</sequence>
<dbReference type="Proteomes" id="UP000515162">
    <property type="component" value="Chromosome X"/>
</dbReference>
<protein>
    <submittedName>
        <fullName evidence="9">Nucleoside diphosphate-linked moiety X motif 8</fullName>
    </submittedName>
</protein>
<dbReference type="CDD" id="cd03426">
    <property type="entry name" value="NUDIX_CoAse_Nudt7"/>
    <property type="match status" value="1"/>
</dbReference>
<dbReference type="InterPro" id="IPR000086">
    <property type="entry name" value="NUDIX_hydrolase_dom"/>
</dbReference>
<dbReference type="RefSeq" id="XP_033171627.1">
    <property type="nucleotide sequence ID" value="XM_033315736.1"/>
</dbReference>
<keyword evidence="4" id="KW-0378">Hydrolase</keyword>
<proteinExistence type="predicted"/>
<dbReference type="Gene3D" id="3.90.79.10">
    <property type="entry name" value="Nucleoside Triphosphate Pyrophosphohydrolase"/>
    <property type="match status" value="1"/>
</dbReference>
<dbReference type="PROSITE" id="PS51462">
    <property type="entry name" value="NUDIX"/>
    <property type="match status" value="1"/>
</dbReference>
<dbReference type="Pfam" id="PF00293">
    <property type="entry name" value="NUDIX"/>
    <property type="match status" value="1"/>
</dbReference>
<dbReference type="GO" id="GO:0046872">
    <property type="term" value="F:metal ion binding"/>
    <property type="evidence" value="ECO:0007669"/>
    <property type="project" value="UniProtKB-KW"/>
</dbReference>
<dbReference type="SUPFAM" id="SSF55811">
    <property type="entry name" value="Nudix"/>
    <property type="match status" value="1"/>
</dbReference>
<keyword evidence="8" id="KW-1185">Reference proteome</keyword>
<dbReference type="InterPro" id="IPR045121">
    <property type="entry name" value="CoAse"/>
</dbReference>
<evidence type="ECO:0000259" key="7">
    <source>
        <dbReference type="PROSITE" id="PS51462"/>
    </source>
</evidence>
<dbReference type="GeneID" id="117148379"/>
<name>A0A6P8KZV1_DROMA</name>
<organism evidence="8 9">
    <name type="scientific">Drosophila mauritiana</name>
    <name type="common">Fruit fly</name>
    <dbReference type="NCBI Taxonomy" id="7226"/>
    <lineage>
        <taxon>Eukaryota</taxon>
        <taxon>Metazoa</taxon>
        <taxon>Ecdysozoa</taxon>
        <taxon>Arthropoda</taxon>
        <taxon>Hexapoda</taxon>
        <taxon>Insecta</taxon>
        <taxon>Pterygota</taxon>
        <taxon>Neoptera</taxon>
        <taxon>Endopterygota</taxon>
        <taxon>Diptera</taxon>
        <taxon>Brachycera</taxon>
        <taxon>Muscomorpha</taxon>
        <taxon>Ephydroidea</taxon>
        <taxon>Drosophilidae</taxon>
        <taxon>Drosophila</taxon>
        <taxon>Sophophora</taxon>
    </lineage>
</organism>
<dbReference type="InterPro" id="IPR015797">
    <property type="entry name" value="NUDIX_hydrolase-like_dom_sf"/>
</dbReference>
<keyword evidence="3" id="KW-0479">Metal-binding</keyword>
<evidence type="ECO:0000256" key="4">
    <source>
        <dbReference type="ARBA" id="ARBA00022801"/>
    </source>
</evidence>
<evidence type="ECO:0000256" key="2">
    <source>
        <dbReference type="ARBA" id="ARBA00001946"/>
    </source>
</evidence>
<keyword evidence="5" id="KW-0460">Magnesium</keyword>
<gene>
    <name evidence="9" type="primary">LOC117148379</name>
</gene>